<dbReference type="InterPro" id="IPR000313">
    <property type="entry name" value="PWWP_dom"/>
</dbReference>
<feature type="compositionally biased region" description="Acidic residues" evidence="2">
    <location>
        <begin position="395"/>
        <end position="411"/>
    </location>
</feature>
<dbReference type="GO" id="GO:0003688">
    <property type="term" value="F:DNA replication origin binding"/>
    <property type="evidence" value="ECO:0007669"/>
    <property type="project" value="TreeGrafter"/>
</dbReference>
<dbReference type="Gene3D" id="3.40.50.300">
    <property type="entry name" value="P-loop containing nucleotide triphosphate hydrolases"/>
    <property type="match status" value="1"/>
</dbReference>
<feature type="compositionally biased region" description="Acidic residues" evidence="2">
    <location>
        <begin position="911"/>
        <end position="948"/>
    </location>
</feature>
<dbReference type="Proteomes" id="UP001165082">
    <property type="component" value="Unassembled WGS sequence"/>
</dbReference>
<name>A0A9W7E5E0_9STRA</name>
<dbReference type="InterPro" id="IPR050311">
    <property type="entry name" value="ORC1/CDC6"/>
</dbReference>
<dbReference type="GO" id="GO:0005524">
    <property type="term" value="F:ATP binding"/>
    <property type="evidence" value="ECO:0007669"/>
    <property type="project" value="InterPro"/>
</dbReference>
<dbReference type="PANTHER" id="PTHR10763:SF26">
    <property type="entry name" value="CELL DIVISION CONTROL PROTEIN 6 HOMOLOG"/>
    <property type="match status" value="1"/>
</dbReference>
<dbReference type="Pfam" id="PF00004">
    <property type="entry name" value="AAA"/>
    <property type="match status" value="1"/>
</dbReference>
<feature type="compositionally biased region" description="Low complexity" evidence="2">
    <location>
        <begin position="380"/>
        <end position="394"/>
    </location>
</feature>
<feature type="compositionally biased region" description="Basic and acidic residues" evidence="2">
    <location>
        <begin position="778"/>
        <end position="790"/>
    </location>
</feature>
<dbReference type="OrthoDB" id="1926878at2759"/>
<dbReference type="GO" id="GO:0005634">
    <property type="term" value="C:nucleus"/>
    <property type="evidence" value="ECO:0007669"/>
    <property type="project" value="TreeGrafter"/>
</dbReference>
<dbReference type="GO" id="GO:0033314">
    <property type="term" value="P:mitotic DNA replication checkpoint signaling"/>
    <property type="evidence" value="ECO:0007669"/>
    <property type="project" value="TreeGrafter"/>
</dbReference>
<feature type="coiled-coil region" evidence="1">
    <location>
        <begin position="579"/>
        <end position="618"/>
    </location>
</feature>
<dbReference type="PANTHER" id="PTHR10763">
    <property type="entry name" value="CELL DIVISION CONTROL PROTEIN 6-RELATED"/>
    <property type="match status" value="1"/>
</dbReference>
<feature type="compositionally biased region" description="Polar residues" evidence="2">
    <location>
        <begin position="145"/>
        <end position="158"/>
    </location>
</feature>
<evidence type="ECO:0000259" key="3">
    <source>
        <dbReference type="PROSITE" id="PS50812"/>
    </source>
</evidence>
<evidence type="ECO:0000256" key="1">
    <source>
        <dbReference type="SAM" id="Coils"/>
    </source>
</evidence>
<dbReference type="InterPro" id="IPR027417">
    <property type="entry name" value="P-loop_NTPase"/>
</dbReference>
<feature type="compositionally biased region" description="Polar residues" evidence="2">
    <location>
        <begin position="728"/>
        <end position="743"/>
    </location>
</feature>
<dbReference type="Gene3D" id="1.10.8.60">
    <property type="match status" value="1"/>
</dbReference>
<dbReference type="InterPro" id="IPR003959">
    <property type="entry name" value="ATPase_AAA_core"/>
</dbReference>
<evidence type="ECO:0000313" key="5">
    <source>
        <dbReference type="Proteomes" id="UP001165082"/>
    </source>
</evidence>
<protein>
    <recommendedName>
        <fullName evidence="3">PWWP domain-containing protein</fullName>
    </recommendedName>
</protein>
<comment type="caution">
    <text evidence="4">The sequence shown here is derived from an EMBL/GenBank/DDBJ whole genome shotgun (WGS) entry which is preliminary data.</text>
</comment>
<evidence type="ECO:0000313" key="4">
    <source>
        <dbReference type="EMBL" id="GMH63073.1"/>
    </source>
</evidence>
<dbReference type="PROSITE" id="PS50812">
    <property type="entry name" value="PWWP"/>
    <property type="match status" value="1"/>
</dbReference>
<dbReference type="SUPFAM" id="SSF52540">
    <property type="entry name" value="P-loop containing nucleoside triphosphate hydrolases"/>
    <property type="match status" value="1"/>
</dbReference>
<feature type="region of interest" description="Disordered" evidence="2">
    <location>
        <begin position="908"/>
        <end position="990"/>
    </location>
</feature>
<feature type="compositionally biased region" description="Polar residues" evidence="2">
    <location>
        <begin position="968"/>
        <end position="990"/>
    </location>
</feature>
<feature type="domain" description="PWWP" evidence="3">
    <location>
        <begin position="9"/>
        <end position="75"/>
    </location>
</feature>
<evidence type="ECO:0000256" key="2">
    <source>
        <dbReference type="SAM" id="MobiDB-lite"/>
    </source>
</evidence>
<feature type="compositionally biased region" description="Low complexity" evidence="2">
    <location>
        <begin position="744"/>
        <end position="753"/>
    </location>
</feature>
<keyword evidence="1" id="KW-0175">Coiled coil</keyword>
<dbReference type="EMBL" id="BRXZ01001124">
    <property type="protein sequence ID" value="GMH63073.1"/>
    <property type="molecule type" value="Genomic_DNA"/>
</dbReference>
<keyword evidence="5" id="KW-1185">Reference proteome</keyword>
<feature type="region of interest" description="Disordered" evidence="2">
    <location>
        <begin position="724"/>
        <end position="812"/>
    </location>
</feature>
<feature type="region of interest" description="Disordered" evidence="2">
    <location>
        <begin position="205"/>
        <end position="233"/>
    </location>
</feature>
<dbReference type="GO" id="GO:0006270">
    <property type="term" value="P:DNA replication initiation"/>
    <property type="evidence" value="ECO:0007669"/>
    <property type="project" value="TreeGrafter"/>
</dbReference>
<sequence>MDAFQGDILPNLKWVKQTNRPWWPGVVFDSWKSLRQSLSPRYSEYKRWSIQVHVSSRKFQLDPVENPGHKAVIFFTGEGKIPHFEVLDDCNNKRTVDYVDGFDEYYTDGRSKMNAAARAKLEGAVSFADELISSIAHEEPELFSPDTTYSGGSPMTAKSTASRSSFGGSFAANNVSASTTMSTSSSKKNLSASFEVGNSLKSPIKGVLKSGKKKKKSSSSSDSNDRRSSWASPLSSFGAANVSIGSSINVSHTPSSSGWSKPENLKERKAKLKRLANDKGFQRVFSRLIENGWNSDMKSNVLYYFTPGYSMKVKGIQGKDWYTGDDKEALLETVAKSKRWHRVVTAKDEDEEENAKEVSMTSSVANTTLESLGSSIFSDEQAQGQEQGQRQGGQVEEEEEEEEELVEDVPDESPLTRTKNFKSPARKKSRATPPTPNSESSASSELSEYMLSWQEAWKLLQKLDFKYSSYYRPPNSDFRASGLRELIGWVYKNEFLENPSTLEVLGEVDHAQLDEYVTAEGKQMESAGEFFEPDGKRQRVKRRIGTGTSPMTEAALEAAKAHQQQVILKQSKDFEERIKKQKEAKLAEVAKKKRQRQEQEAAEELKELEKRLQKKITDQNIFTGIWPDLKAKGWNWGRGPNSTHVFVPTNRVGWDKGKGIEGKDWFRDEVAVLDSMKRRGRTAGEEIIENLQKAAGGGRRRGGMINFPPNFDIGHFKKVLDGSASAMPKTSTNNSNASIVSTNTGTSKSGSAKTKAKGSTKKSGEKSKAQKERKRNRRDSSPKTPPDVKKTKPQSPGGCLSDSSADPDEPTTEEIKKMEYDWRELWPRLQQAGWVSKKAPKKFALQYTYVYVRPKRDMQKGTMSVDFFGSKDDVVEFVKAQDRKLRRTSKSSKKPINMSSIMNDFSQEAAAAEEDSGDGAESEVADDDDGNFDDMEIESDGGADDDSDGAAGMDTSMIKTPKVKLDTKLSSVSTGTVETPTAAASNQEASSPLESALIQMRTIKGTPVQKNDDWLNVWEKMKYTGWEWQNGTALFDYVFTLPGGKKPQQGGVRGVDFLTSWTELKVFAHRNFGWKGDDDVKPPQNVAVEPLTSGTVREVLEVARQNLHPSTLASPKTQRSSEYLHVLSFMKDAMKNWGSAGTLYCCGGPGTGKTITVSHAVAAARSWGSANSAEIVGDRNSRFSGLPAVAFVNVAHLQNDGGGASPTQKILDEIGRGLGLAEGVAKGAVAKKLEKTGGGNKRMTFLVLDEMDLLVKQKGGAGEKLLYTLFKWSSDESRMFTLICISNSIDFRSTLKRLGEGDEGDAPTVKVFAPYPRGGLADIIRARAGDGVFQKPALELISRKTAATSGDCRRALELASKSIGVCLDLAASGEGGGGQLMGQPFDGGGQQQPVQIRHVMKAVKSSLGDNTKTIEGLPVVQQVVLCVAVVLGGEGAKTAGSELTVGKLMMYAKEAARHGLLDRIDPSIFMDVLSSLQDLGLVDVGVPEGGAGGGADQRRRIVRLKTNLDEVEIALEEALGDKPFFRDLMARVESKVGSGGGN</sequence>
<dbReference type="GO" id="GO:0016887">
    <property type="term" value="F:ATP hydrolysis activity"/>
    <property type="evidence" value="ECO:0007669"/>
    <property type="project" value="InterPro"/>
</dbReference>
<feature type="region of interest" description="Disordered" evidence="2">
    <location>
        <begin position="345"/>
        <end position="364"/>
    </location>
</feature>
<proteinExistence type="predicted"/>
<accession>A0A9W7E5E0</accession>
<organism evidence="4 5">
    <name type="scientific">Triparma retinervis</name>
    <dbReference type="NCBI Taxonomy" id="2557542"/>
    <lineage>
        <taxon>Eukaryota</taxon>
        <taxon>Sar</taxon>
        <taxon>Stramenopiles</taxon>
        <taxon>Ochrophyta</taxon>
        <taxon>Bolidophyceae</taxon>
        <taxon>Parmales</taxon>
        <taxon>Triparmaceae</taxon>
        <taxon>Triparma</taxon>
    </lineage>
</organism>
<feature type="region of interest" description="Disordered" evidence="2">
    <location>
        <begin position="143"/>
        <end position="165"/>
    </location>
</feature>
<feature type="region of interest" description="Disordered" evidence="2">
    <location>
        <begin position="380"/>
        <end position="443"/>
    </location>
</feature>
<reference evidence="4" key="1">
    <citation type="submission" date="2022-07" db="EMBL/GenBank/DDBJ databases">
        <title>Genome analysis of Parmales, a sister group of diatoms, reveals the evolutionary specialization of diatoms from phago-mixotrophs to photoautotrophs.</title>
        <authorList>
            <person name="Ban H."/>
            <person name="Sato S."/>
            <person name="Yoshikawa S."/>
            <person name="Kazumasa Y."/>
            <person name="Nakamura Y."/>
            <person name="Ichinomiya M."/>
            <person name="Saitoh K."/>
            <person name="Sato N."/>
            <person name="Blanc-Mathieu R."/>
            <person name="Endo H."/>
            <person name="Kuwata A."/>
            <person name="Ogata H."/>
        </authorList>
    </citation>
    <scope>NUCLEOTIDE SEQUENCE</scope>
</reference>
<gene>
    <name evidence="4" type="ORF">TrRE_jg5239</name>
</gene>